<dbReference type="Pfam" id="PF00326">
    <property type="entry name" value="Peptidase_S9"/>
    <property type="match status" value="1"/>
</dbReference>
<comment type="caution">
    <text evidence="3">The sequence shown here is derived from an EMBL/GenBank/DDBJ whole genome shotgun (WGS) entry which is preliminary data.</text>
</comment>
<dbReference type="RefSeq" id="WP_387406470.1">
    <property type="nucleotide sequence ID" value="NZ_JBIAQY010000020.1"/>
</dbReference>
<dbReference type="EMBL" id="JBIAQY010000020">
    <property type="protein sequence ID" value="MFF3573643.1"/>
    <property type="molecule type" value="Genomic_DNA"/>
</dbReference>
<protein>
    <submittedName>
        <fullName evidence="3">Alpha/beta hydrolase family protein</fullName>
        <ecNumber evidence="3">3.4.-.-</ecNumber>
    </submittedName>
</protein>
<feature type="domain" description="Peptidase S9 prolyl oligopeptidase catalytic" evidence="2">
    <location>
        <begin position="72"/>
        <end position="121"/>
    </location>
</feature>
<dbReference type="EC" id="3.4.-.-" evidence="3"/>
<dbReference type="GO" id="GO:0016787">
    <property type="term" value="F:hydrolase activity"/>
    <property type="evidence" value="ECO:0007669"/>
    <property type="project" value="UniProtKB-KW"/>
</dbReference>
<organism evidence="3 4">
    <name type="scientific">Nocardia jiangxiensis</name>
    <dbReference type="NCBI Taxonomy" id="282685"/>
    <lineage>
        <taxon>Bacteria</taxon>
        <taxon>Bacillati</taxon>
        <taxon>Actinomycetota</taxon>
        <taxon>Actinomycetes</taxon>
        <taxon>Mycobacteriales</taxon>
        <taxon>Nocardiaceae</taxon>
        <taxon>Nocardia</taxon>
    </lineage>
</organism>
<dbReference type="PANTHER" id="PTHR22946:SF12">
    <property type="entry name" value="CONIDIAL PIGMENT BIOSYNTHESIS PROTEIN AYG1 (AFU_ORTHOLOGUE AFUA_2G17550)"/>
    <property type="match status" value="1"/>
</dbReference>
<accession>A0ABW6SBF6</accession>
<dbReference type="PANTHER" id="PTHR22946">
    <property type="entry name" value="DIENELACTONE HYDROLASE DOMAIN-CONTAINING PROTEIN-RELATED"/>
    <property type="match status" value="1"/>
</dbReference>
<dbReference type="InterPro" id="IPR001375">
    <property type="entry name" value="Peptidase_S9_cat"/>
</dbReference>
<comment type="similarity">
    <text evidence="1">Belongs to the AB hydrolase superfamily.</text>
</comment>
<keyword evidence="3" id="KW-0378">Hydrolase</keyword>
<evidence type="ECO:0000256" key="1">
    <source>
        <dbReference type="ARBA" id="ARBA00008645"/>
    </source>
</evidence>
<keyword evidence="4" id="KW-1185">Reference proteome</keyword>
<dbReference type="InterPro" id="IPR050261">
    <property type="entry name" value="FrsA_esterase"/>
</dbReference>
<gene>
    <name evidence="3" type="ORF">ACFYXQ_38390</name>
</gene>
<dbReference type="Proteomes" id="UP001601992">
    <property type="component" value="Unassembled WGS sequence"/>
</dbReference>
<name>A0ABW6SBF6_9NOCA</name>
<proteinExistence type="inferred from homology"/>
<reference evidence="3 4" key="1">
    <citation type="submission" date="2024-10" db="EMBL/GenBank/DDBJ databases">
        <title>The Natural Products Discovery Center: Release of the First 8490 Sequenced Strains for Exploring Actinobacteria Biosynthetic Diversity.</title>
        <authorList>
            <person name="Kalkreuter E."/>
            <person name="Kautsar S.A."/>
            <person name="Yang D."/>
            <person name="Bader C.D."/>
            <person name="Teijaro C.N."/>
            <person name="Fluegel L."/>
            <person name="Davis C.M."/>
            <person name="Simpson J.R."/>
            <person name="Lauterbach L."/>
            <person name="Steele A.D."/>
            <person name="Gui C."/>
            <person name="Meng S."/>
            <person name="Li G."/>
            <person name="Viehrig K."/>
            <person name="Ye F."/>
            <person name="Su P."/>
            <person name="Kiefer A.F."/>
            <person name="Nichols A."/>
            <person name="Cepeda A.J."/>
            <person name="Yan W."/>
            <person name="Fan B."/>
            <person name="Jiang Y."/>
            <person name="Adhikari A."/>
            <person name="Zheng C.-J."/>
            <person name="Schuster L."/>
            <person name="Cowan T.M."/>
            <person name="Smanski M.J."/>
            <person name="Chevrette M.G."/>
            <person name="De Carvalho L.P.S."/>
            <person name="Shen B."/>
        </authorList>
    </citation>
    <scope>NUCLEOTIDE SEQUENCE [LARGE SCALE GENOMIC DNA]</scope>
    <source>
        <strain evidence="3 4">NPDC002593</strain>
    </source>
</reference>
<dbReference type="InterPro" id="IPR029058">
    <property type="entry name" value="AB_hydrolase_fold"/>
</dbReference>
<evidence type="ECO:0000259" key="2">
    <source>
        <dbReference type="Pfam" id="PF00326"/>
    </source>
</evidence>
<dbReference type="Gene3D" id="3.40.50.1820">
    <property type="entry name" value="alpha/beta hydrolase"/>
    <property type="match status" value="1"/>
</dbReference>
<sequence>MPGLLVAARDERPGPYMVQFNGLDSTKEMVYGTGPAQQYLARGISTLIIDQPGTGETLRFNGIAEAERCGAACIDYLTERRDCDPEHIGVGGWSLGGYFAPRAAAFEPRFELCAAWGAIYDAAYPPFLSAQAVKGYRQIVESVTAVRWS</sequence>
<evidence type="ECO:0000313" key="3">
    <source>
        <dbReference type="EMBL" id="MFF3573643.1"/>
    </source>
</evidence>
<dbReference type="SUPFAM" id="SSF53474">
    <property type="entry name" value="alpha/beta-Hydrolases"/>
    <property type="match status" value="1"/>
</dbReference>
<evidence type="ECO:0000313" key="4">
    <source>
        <dbReference type="Proteomes" id="UP001601992"/>
    </source>
</evidence>